<sequence length="216" mass="23310">MSTPIEGLYPTTNRYIKSSTLHIHYRTVSIQPILTFKMQFQTAALILAYAVSAALAAPAAASESKATLSSDYVELFRESAKQSNGHLVYYGPHDGTKNGSVSLQARADCPTDTAPTCDSDNGAKNDVCTSLYNELVDDPEIGVPESPRQICYNGDGGYCCVSWHSVVPGLVKGDLVPYVQRMLDSCTQNGISGKTYNVNVHETCTDVCLSDRGTHC</sequence>
<dbReference type="RefSeq" id="XP_033463303.1">
    <property type="nucleotide sequence ID" value="XM_033603972.1"/>
</dbReference>
<dbReference type="Pfam" id="PF20493">
    <property type="entry name" value="WD-like_fungi"/>
    <property type="match status" value="1"/>
</dbReference>
<dbReference type="InterPro" id="IPR046925">
    <property type="entry name" value="WD-like_fungi"/>
</dbReference>
<evidence type="ECO:0000313" key="3">
    <source>
        <dbReference type="RefSeq" id="XP_033463303.1"/>
    </source>
</evidence>
<reference evidence="3" key="2">
    <citation type="submission" date="2020-04" db="EMBL/GenBank/DDBJ databases">
        <authorList>
            <consortium name="NCBI Genome Project"/>
        </authorList>
    </citation>
    <scope>NUCLEOTIDE SEQUENCE</scope>
    <source>
        <strain evidence="3">CBS 342.82</strain>
    </source>
</reference>
<dbReference type="OrthoDB" id="3936102at2759"/>
<reference evidence="3" key="3">
    <citation type="submission" date="2025-08" db="UniProtKB">
        <authorList>
            <consortium name="RefSeq"/>
        </authorList>
    </citation>
    <scope>IDENTIFICATION</scope>
    <source>
        <strain evidence="3">CBS 342.82</strain>
    </source>
</reference>
<dbReference type="GeneID" id="54361772"/>
<accession>A0A6J3MH97</accession>
<dbReference type="AlphaFoldDB" id="A0A6J3MH97"/>
<keyword evidence="2" id="KW-1185">Reference proteome</keyword>
<protein>
    <recommendedName>
        <fullName evidence="1">WD-like domain-containing protein</fullName>
    </recommendedName>
</protein>
<evidence type="ECO:0000313" key="2">
    <source>
        <dbReference type="Proteomes" id="UP000504637"/>
    </source>
</evidence>
<feature type="domain" description="WD-like" evidence="1">
    <location>
        <begin position="111"/>
        <end position="216"/>
    </location>
</feature>
<organism evidence="3">
    <name type="scientific">Dissoconium aciculare CBS 342.82</name>
    <dbReference type="NCBI Taxonomy" id="1314786"/>
    <lineage>
        <taxon>Eukaryota</taxon>
        <taxon>Fungi</taxon>
        <taxon>Dikarya</taxon>
        <taxon>Ascomycota</taxon>
        <taxon>Pezizomycotina</taxon>
        <taxon>Dothideomycetes</taxon>
        <taxon>Dothideomycetidae</taxon>
        <taxon>Mycosphaerellales</taxon>
        <taxon>Dissoconiaceae</taxon>
        <taxon>Dissoconium</taxon>
    </lineage>
</organism>
<evidence type="ECO:0000259" key="1">
    <source>
        <dbReference type="Pfam" id="PF20493"/>
    </source>
</evidence>
<gene>
    <name evidence="3" type="ORF">K489DRAFT_376667</name>
</gene>
<name>A0A6J3MH97_9PEZI</name>
<reference evidence="3" key="1">
    <citation type="submission" date="2020-01" db="EMBL/GenBank/DDBJ databases">
        <authorList>
            <consortium name="DOE Joint Genome Institute"/>
            <person name="Haridas S."/>
            <person name="Albert R."/>
            <person name="Binder M."/>
            <person name="Bloem J."/>
            <person name="Labutti K."/>
            <person name="Salamov A."/>
            <person name="Andreopoulos B."/>
            <person name="Baker S.E."/>
            <person name="Barry K."/>
            <person name="Bills G."/>
            <person name="Bluhm B.H."/>
            <person name="Cannon C."/>
            <person name="Castanera R."/>
            <person name="Culley D.E."/>
            <person name="Daum C."/>
            <person name="Ezra D."/>
            <person name="Gonzalez J.B."/>
            <person name="Henrissat B."/>
            <person name="Kuo A."/>
            <person name="Liang C."/>
            <person name="Lipzen A."/>
            <person name="Lutzoni F."/>
            <person name="Magnuson J."/>
            <person name="Mondo S."/>
            <person name="Nolan M."/>
            <person name="Ohm R."/>
            <person name="Pangilinan J."/>
            <person name="Park H.-J."/>
            <person name="Ramirez L."/>
            <person name="Alfaro M."/>
            <person name="Sun H."/>
            <person name="Tritt A."/>
            <person name="Yoshinaga Y."/>
            <person name="Zwiers L.-H."/>
            <person name="Turgeon B.G."/>
            <person name="Goodwin S.B."/>
            <person name="Spatafora J.W."/>
            <person name="Crous P.W."/>
            <person name="Grigoriev I.V."/>
        </authorList>
    </citation>
    <scope>NUCLEOTIDE SEQUENCE</scope>
    <source>
        <strain evidence="3">CBS 342.82</strain>
    </source>
</reference>
<proteinExistence type="predicted"/>
<dbReference type="Proteomes" id="UP000504637">
    <property type="component" value="Unplaced"/>
</dbReference>